<evidence type="ECO:0000313" key="1">
    <source>
        <dbReference type="EMBL" id="MBM6578044.1"/>
    </source>
</evidence>
<protein>
    <submittedName>
        <fullName evidence="1">DUF3833 family protein</fullName>
    </submittedName>
</protein>
<reference evidence="1 2" key="1">
    <citation type="submission" date="2020-12" db="EMBL/GenBank/DDBJ databases">
        <title>Sphingomonas sp.</title>
        <authorList>
            <person name="Kim M.K."/>
        </authorList>
    </citation>
    <scope>NUCLEOTIDE SEQUENCE [LARGE SCALE GENOMIC DNA]</scope>
    <source>
        <strain evidence="1 2">BT552</strain>
    </source>
</reference>
<organism evidence="1 2">
    <name type="scientific">Sphingomonas longa</name>
    <dbReference type="NCBI Taxonomy" id="2778730"/>
    <lineage>
        <taxon>Bacteria</taxon>
        <taxon>Pseudomonadati</taxon>
        <taxon>Pseudomonadota</taxon>
        <taxon>Alphaproteobacteria</taxon>
        <taxon>Sphingomonadales</taxon>
        <taxon>Sphingomonadaceae</taxon>
        <taxon>Sphingomonas</taxon>
    </lineage>
</organism>
<gene>
    <name evidence="1" type="ORF">ILT43_16805</name>
</gene>
<comment type="caution">
    <text evidence="1">The sequence shown here is derived from an EMBL/GenBank/DDBJ whole genome shotgun (WGS) entry which is preliminary data.</text>
</comment>
<evidence type="ECO:0000313" key="2">
    <source>
        <dbReference type="Proteomes" id="UP000763641"/>
    </source>
</evidence>
<dbReference type="InterPro" id="IPR024409">
    <property type="entry name" value="DUF3833"/>
</dbReference>
<dbReference type="Proteomes" id="UP000763641">
    <property type="component" value="Unassembled WGS sequence"/>
</dbReference>
<name>A0ABS2DAS9_9SPHN</name>
<proteinExistence type="predicted"/>
<dbReference type="RefSeq" id="WP_204200141.1">
    <property type="nucleotide sequence ID" value="NZ_JAFEMC010000005.1"/>
</dbReference>
<dbReference type="EMBL" id="JAFEMC010000005">
    <property type="protein sequence ID" value="MBM6578044.1"/>
    <property type="molecule type" value="Genomic_DNA"/>
</dbReference>
<dbReference type="Pfam" id="PF12915">
    <property type="entry name" value="DUF3833"/>
    <property type="match status" value="1"/>
</dbReference>
<keyword evidence="2" id="KW-1185">Reference proteome</keyword>
<accession>A0ABS2DAS9</accession>
<sequence>MAILLAGAAADFDPFRFFIGRTRGEAQLKVILRARVPVVVRGTGHVDGDTLVLDQVVQEGGKPPRTRQWRLRHITAGRYEGTLSDARGLVRGEVDGARLHLAFTTDKGFKVQQWLTLAPDGRSAANILEARKLGIKVATLQERITKVDP</sequence>